<evidence type="ECO:0000313" key="6">
    <source>
        <dbReference type="Proteomes" id="UP000092730"/>
    </source>
</evidence>
<evidence type="ECO:0000256" key="1">
    <source>
        <dbReference type="ARBA" id="ARBA00007905"/>
    </source>
</evidence>
<sequence length="272" mass="30376">MIHSVSDTITLHTGNSVPGYGFGTGGLRDDTLHAVRDALADGYRSIDSGQRYGNERDIGLAVAQSGISRKDITLSTKWCAPFQVDYGALEIPSVQEIVETLKESVVRLNNGRGVDHGGYIDLVLLHHAGPNREWRERGWKALSEAWEAGWVRDIGVSNFGIKQLESLSAPKPAICQLELNPWIQQKEVVKYCQERGIVVQIGTTSLVDIYCLDGVYRKGSFPFLDHRRRKEYRLIKISFDFELTNEEMMALDGLDQGAQGRQTLVDSDNLPE</sequence>
<dbReference type="CDD" id="cd19071">
    <property type="entry name" value="AKR_AKR1-5-like"/>
    <property type="match status" value="1"/>
</dbReference>
<dbReference type="InterPro" id="IPR018170">
    <property type="entry name" value="Aldo/ket_reductase_CS"/>
</dbReference>
<dbReference type="KEGG" id="kbi:30212743"/>
<feature type="domain" description="NADP-dependent oxidoreductase" evidence="4">
    <location>
        <begin position="28"/>
        <end position="199"/>
    </location>
</feature>
<evidence type="ECO:0000256" key="3">
    <source>
        <dbReference type="ARBA" id="ARBA00023002"/>
    </source>
</evidence>
<dbReference type="RefSeq" id="XP_065726895.1">
    <property type="nucleotide sequence ID" value="XM_065870823.1"/>
</dbReference>
<reference evidence="5" key="1">
    <citation type="submission" date="2013-07" db="EMBL/GenBank/DDBJ databases">
        <authorList>
            <consortium name="The Broad Institute Genome Sequencing Platform"/>
            <person name="Cuomo C."/>
            <person name="Litvintseva A."/>
            <person name="Chen Y."/>
            <person name="Heitman J."/>
            <person name="Sun S."/>
            <person name="Springer D."/>
            <person name="Dromer F."/>
            <person name="Young S.K."/>
            <person name="Zeng Q."/>
            <person name="Gargeya S."/>
            <person name="Fitzgerald M."/>
            <person name="Abouelleil A."/>
            <person name="Alvarado L."/>
            <person name="Berlin A.M."/>
            <person name="Chapman S.B."/>
            <person name="Dewar J."/>
            <person name="Goldberg J."/>
            <person name="Griggs A."/>
            <person name="Gujja S."/>
            <person name="Hansen M."/>
            <person name="Howarth C."/>
            <person name="Imamovic A."/>
            <person name="Larimer J."/>
            <person name="McCowan C."/>
            <person name="Murphy C."/>
            <person name="Pearson M."/>
            <person name="Priest M."/>
            <person name="Roberts A."/>
            <person name="Saif S."/>
            <person name="Shea T."/>
            <person name="Sykes S."/>
            <person name="Wortman J."/>
            <person name="Nusbaum C."/>
            <person name="Birren B."/>
        </authorList>
    </citation>
    <scope>NUCLEOTIDE SEQUENCE</scope>
    <source>
        <strain evidence="5">CBS 10118</strain>
    </source>
</reference>
<accession>A0AAJ8KG97</accession>
<dbReference type="InterPro" id="IPR020471">
    <property type="entry name" value="AKR"/>
</dbReference>
<comment type="similarity">
    <text evidence="1">Belongs to the aldo/keto reductase family.</text>
</comment>
<evidence type="ECO:0000313" key="5">
    <source>
        <dbReference type="EMBL" id="WVW87141.1"/>
    </source>
</evidence>
<dbReference type="GeneID" id="30212743"/>
<gene>
    <name evidence="5" type="ORF">I302_109198</name>
</gene>
<dbReference type="AlphaFoldDB" id="A0AAJ8KG97"/>
<dbReference type="Gene3D" id="3.20.20.100">
    <property type="entry name" value="NADP-dependent oxidoreductase domain"/>
    <property type="match status" value="1"/>
</dbReference>
<dbReference type="PRINTS" id="PR00069">
    <property type="entry name" value="ALDKETRDTASE"/>
</dbReference>
<keyword evidence="3" id="KW-0560">Oxidoreductase</keyword>
<dbReference type="EMBL" id="CP144548">
    <property type="protein sequence ID" value="WVW87141.1"/>
    <property type="molecule type" value="Genomic_DNA"/>
</dbReference>
<evidence type="ECO:0000256" key="2">
    <source>
        <dbReference type="ARBA" id="ARBA00022857"/>
    </source>
</evidence>
<dbReference type="PROSITE" id="PS00062">
    <property type="entry name" value="ALDOKETO_REDUCTASE_2"/>
    <property type="match status" value="1"/>
</dbReference>
<dbReference type="Pfam" id="PF00248">
    <property type="entry name" value="Aldo_ket_red"/>
    <property type="match status" value="1"/>
</dbReference>
<dbReference type="InterPro" id="IPR036812">
    <property type="entry name" value="NAD(P)_OxRdtase_dom_sf"/>
</dbReference>
<proteinExistence type="inferred from homology"/>
<dbReference type="PANTHER" id="PTHR43827:SF3">
    <property type="entry name" value="NADP-DEPENDENT OXIDOREDUCTASE DOMAIN-CONTAINING PROTEIN"/>
    <property type="match status" value="1"/>
</dbReference>
<name>A0AAJ8KG97_9TREE</name>
<dbReference type="InterPro" id="IPR023210">
    <property type="entry name" value="NADP_OxRdtase_dom"/>
</dbReference>
<dbReference type="SUPFAM" id="SSF51430">
    <property type="entry name" value="NAD(P)-linked oxidoreductase"/>
    <property type="match status" value="1"/>
</dbReference>
<evidence type="ECO:0000259" key="4">
    <source>
        <dbReference type="Pfam" id="PF00248"/>
    </source>
</evidence>
<reference evidence="5" key="2">
    <citation type="submission" date="2024-02" db="EMBL/GenBank/DDBJ databases">
        <title>Comparative genomics of Cryptococcus and Kwoniella reveals pathogenesis evolution and contrasting modes of karyotype evolution via chromosome fusion or intercentromeric recombination.</title>
        <authorList>
            <person name="Coelho M.A."/>
            <person name="David-Palma M."/>
            <person name="Shea T."/>
            <person name="Bowers K."/>
            <person name="McGinley-Smith S."/>
            <person name="Mohammad A.W."/>
            <person name="Gnirke A."/>
            <person name="Yurkov A.M."/>
            <person name="Nowrousian M."/>
            <person name="Sun S."/>
            <person name="Cuomo C.A."/>
            <person name="Heitman J."/>
        </authorList>
    </citation>
    <scope>NUCLEOTIDE SEQUENCE</scope>
    <source>
        <strain evidence="5">CBS 10118</strain>
    </source>
</reference>
<keyword evidence="6" id="KW-1185">Reference proteome</keyword>
<organism evidence="5 6">
    <name type="scientific">Kwoniella bestiolae CBS 10118</name>
    <dbReference type="NCBI Taxonomy" id="1296100"/>
    <lineage>
        <taxon>Eukaryota</taxon>
        <taxon>Fungi</taxon>
        <taxon>Dikarya</taxon>
        <taxon>Basidiomycota</taxon>
        <taxon>Agaricomycotina</taxon>
        <taxon>Tremellomycetes</taxon>
        <taxon>Tremellales</taxon>
        <taxon>Cryptococcaceae</taxon>
        <taxon>Kwoniella</taxon>
    </lineage>
</organism>
<protein>
    <recommendedName>
        <fullName evidence="4">NADP-dependent oxidoreductase domain-containing protein</fullName>
    </recommendedName>
</protein>
<dbReference type="PANTHER" id="PTHR43827">
    <property type="entry name" value="2,5-DIKETO-D-GLUCONIC ACID REDUCTASE"/>
    <property type="match status" value="1"/>
</dbReference>
<dbReference type="Proteomes" id="UP000092730">
    <property type="component" value="Chromosome 8"/>
</dbReference>
<keyword evidence="2" id="KW-0521">NADP</keyword>
<dbReference type="GO" id="GO:0016616">
    <property type="term" value="F:oxidoreductase activity, acting on the CH-OH group of donors, NAD or NADP as acceptor"/>
    <property type="evidence" value="ECO:0007669"/>
    <property type="project" value="UniProtKB-ARBA"/>
</dbReference>